<name>A0A2U3K275_9BACT</name>
<gene>
    <name evidence="2" type="ORF">SBA1_120061</name>
</gene>
<keyword evidence="1" id="KW-1133">Transmembrane helix</keyword>
<accession>A0A2U3K275</accession>
<feature type="transmembrane region" description="Helical" evidence="1">
    <location>
        <begin position="21"/>
        <end position="42"/>
    </location>
</feature>
<dbReference type="Proteomes" id="UP000238701">
    <property type="component" value="Unassembled WGS sequence"/>
</dbReference>
<dbReference type="AlphaFoldDB" id="A0A2U3K275"/>
<evidence type="ECO:0000313" key="2">
    <source>
        <dbReference type="EMBL" id="SPF33687.1"/>
    </source>
</evidence>
<sequence>MRSPRIGQITVESDWITTLEVGALFVVCGLLLAGEIHNVLYGQIAGEHPVHRDFLSILIKVFTPIAAAYCFMLAFRFPKTSVRTAFLLVGADLVRSAVLSVFHVPSVARHAAVIAGSAARQIALAIFLVAIAQWFKSVVHWAPPSEPQGGDPD</sequence>
<feature type="transmembrane region" description="Helical" evidence="1">
    <location>
        <begin position="111"/>
        <end position="135"/>
    </location>
</feature>
<proteinExistence type="predicted"/>
<protein>
    <submittedName>
        <fullName evidence="2">Uncharacterized protein</fullName>
    </submittedName>
</protein>
<keyword evidence="1" id="KW-0812">Transmembrane</keyword>
<evidence type="ECO:0000256" key="1">
    <source>
        <dbReference type="SAM" id="Phobius"/>
    </source>
</evidence>
<evidence type="ECO:0000313" key="3">
    <source>
        <dbReference type="Proteomes" id="UP000238701"/>
    </source>
</evidence>
<feature type="transmembrane region" description="Helical" evidence="1">
    <location>
        <begin position="54"/>
        <end position="74"/>
    </location>
</feature>
<keyword evidence="1" id="KW-0472">Membrane</keyword>
<reference evidence="3" key="1">
    <citation type="submission" date="2018-02" db="EMBL/GenBank/DDBJ databases">
        <authorList>
            <person name="Hausmann B."/>
        </authorList>
    </citation>
    <scope>NUCLEOTIDE SEQUENCE [LARGE SCALE GENOMIC DNA]</scope>
    <source>
        <strain evidence="3">Peat soil MAG SbA1</strain>
    </source>
</reference>
<dbReference type="EMBL" id="OMOD01000024">
    <property type="protein sequence ID" value="SPF33687.1"/>
    <property type="molecule type" value="Genomic_DNA"/>
</dbReference>
<organism evidence="2 3">
    <name type="scientific">Candidatus Sulfotelmatobacter kueseliae</name>
    <dbReference type="NCBI Taxonomy" id="2042962"/>
    <lineage>
        <taxon>Bacteria</taxon>
        <taxon>Pseudomonadati</taxon>
        <taxon>Acidobacteriota</taxon>
        <taxon>Terriglobia</taxon>
        <taxon>Terriglobales</taxon>
        <taxon>Candidatus Korobacteraceae</taxon>
        <taxon>Candidatus Sulfotelmatobacter</taxon>
    </lineage>
</organism>